<dbReference type="InterPro" id="IPR005170">
    <property type="entry name" value="Transptr-assoc_dom"/>
</dbReference>
<evidence type="ECO:0000256" key="2">
    <source>
        <dbReference type="ARBA" id="ARBA00006337"/>
    </source>
</evidence>
<keyword evidence="5" id="KW-0677">Repeat</keyword>
<evidence type="ECO:0000259" key="14">
    <source>
        <dbReference type="PROSITE" id="PS51846"/>
    </source>
</evidence>
<dbReference type="Pfam" id="PF00571">
    <property type="entry name" value="CBS"/>
    <property type="match status" value="2"/>
</dbReference>
<dbReference type="InterPro" id="IPR016169">
    <property type="entry name" value="FAD-bd_PCMH_sub2"/>
</dbReference>
<keyword evidence="4 10" id="KW-0812">Transmembrane</keyword>
<keyword evidence="7 9" id="KW-0129">CBS domain</keyword>
<sequence length="449" mass="47597">MSGVLVDALLVLFFIVVGGVFAGSEIALVSLRESQIDGLRRRGGRGATVAKLAEDPNRFLSAVQVGVTVTGFFSASFGAATIAPVLAPRLEQLGLSAGAAGTVAFVGITLVVAGLSLVLGELAPKRLALQRAEGLSLLVARPLDLVARLLRPVIWFLGKATDVVVRMLGGDPAASREEMGEEELRSLVREHEALDPVERRIVSEALELADKSVRDVLVPRTEVAVLPATLTVEQALDEAVGRPHSRYPVVGENVDDVLGFVHVRDLYGTVRAGGGGRGLDEIVRRVPVLPESLPVLGAMSTMRRAHVHLAVVVDEYGGNAGIVTLEDLVEEVLGDIRDEYDPPDDAGPRLPEGVVEVDGLLHVDDVGEHVDGLELPGEGFETVGGFVLDRLGRVPEVGDTVDAGTHELRVVEMDGRRVSRVRALPVAADPDEPDSPDDPDAAGTDERHD</sequence>
<feature type="region of interest" description="Disordered" evidence="11">
    <location>
        <begin position="424"/>
        <end position="449"/>
    </location>
</feature>
<dbReference type="PROSITE" id="PS51371">
    <property type="entry name" value="CBS"/>
    <property type="match status" value="2"/>
</dbReference>
<dbReference type="PANTHER" id="PTHR43099">
    <property type="entry name" value="UPF0053 PROTEIN YRKA"/>
    <property type="match status" value="1"/>
</dbReference>
<reference evidence="16" key="1">
    <citation type="journal article" date="2019" name="Int. J. Syst. Evol. Microbiol.">
        <title>The Global Catalogue of Microorganisms (GCM) 10K type strain sequencing project: providing services to taxonomists for standard genome sequencing and annotation.</title>
        <authorList>
            <consortium name="The Broad Institute Genomics Platform"/>
            <consortium name="The Broad Institute Genome Sequencing Center for Infectious Disease"/>
            <person name="Wu L."/>
            <person name="Ma J."/>
        </authorList>
    </citation>
    <scope>NUCLEOTIDE SEQUENCE [LARGE SCALE GENOMIC DNA]</scope>
    <source>
        <strain evidence="16">CCUG 43114</strain>
    </source>
</reference>
<organism evidence="15 16">
    <name type="scientific">Aquipuribacter nitratireducens</name>
    <dbReference type="NCBI Taxonomy" id="650104"/>
    <lineage>
        <taxon>Bacteria</taxon>
        <taxon>Bacillati</taxon>
        <taxon>Actinomycetota</taxon>
        <taxon>Actinomycetes</taxon>
        <taxon>Micrococcales</taxon>
        <taxon>Intrasporangiaceae</taxon>
        <taxon>Aquipuribacter</taxon>
    </lineage>
</organism>
<feature type="compositionally biased region" description="Acidic residues" evidence="11">
    <location>
        <begin position="429"/>
        <end position="440"/>
    </location>
</feature>
<dbReference type="PROSITE" id="PS51846">
    <property type="entry name" value="CNNM"/>
    <property type="match status" value="1"/>
</dbReference>
<evidence type="ECO:0000256" key="9">
    <source>
        <dbReference type="PROSITE-ProRule" id="PRU00703"/>
    </source>
</evidence>
<protein>
    <submittedName>
        <fullName evidence="15">Hemolysin family protein</fullName>
    </submittedName>
</protein>
<feature type="domain" description="CNNM transmembrane" evidence="14">
    <location>
        <begin position="1"/>
        <end position="204"/>
    </location>
</feature>
<dbReference type="InterPro" id="IPR046342">
    <property type="entry name" value="CBS_dom_sf"/>
</dbReference>
<feature type="transmembrane region" description="Helical" evidence="12">
    <location>
        <begin position="6"/>
        <end position="31"/>
    </location>
</feature>
<dbReference type="Pfam" id="PF01595">
    <property type="entry name" value="CNNM"/>
    <property type="match status" value="1"/>
</dbReference>
<evidence type="ECO:0000313" key="15">
    <source>
        <dbReference type="EMBL" id="MFC5381357.1"/>
    </source>
</evidence>
<dbReference type="InterPro" id="IPR000644">
    <property type="entry name" value="CBS_dom"/>
</dbReference>
<dbReference type="CDD" id="cd04590">
    <property type="entry name" value="CBS_pair_CorC_HlyC_assoc"/>
    <property type="match status" value="1"/>
</dbReference>
<evidence type="ECO:0000256" key="5">
    <source>
        <dbReference type="ARBA" id="ARBA00022737"/>
    </source>
</evidence>
<evidence type="ECO:0000256" key="1">
    <source>
        <dbReference type="ARBA" id="ARBA00004651"/>
    </source>
</evidence>
<dbReference type="InterPro" id="IPR002550">
    <property type="entry name" value="CNNM"/>
</dbReference>
<keyword evidence="3" id="KW-1003">Cell membrane</keyword>
<evidence type="ECO:0000256" key="3">
    <source>
        <dbReference type="ARBA" id="ARBA00022475"/>
    </source>
</evidence>
<dbReference type="InterPro" id="IPR051676">
    <property type="entry name" value="UPF0053_domain"/>
</dbReference>
<dbReference type="InterPro" id="IPR044751">
    <property type="entry name" value="Ion_transp-like_CBS"/>
</dbReference>
<comment type="similarity">
    <text evidence="2">Belongs to the UPF0053 family.</text>
</comment>
<feature type="transmembrane region" description="Helical" evidence="12">
    <location>
        <begin position="93"/>
        <end position="119"/>
    </location>
</feature>
<feature type="domain" description="CBS" evidence="13">
    <location>
        <begin position="219"/>
        <end position="281"/>
    </location>
</feature>
<evidence type="ECO:0000256" key="6">
    <source>
        <dbReference type="ARBA" id="ARBA00022989"/>
    </source>
</evidence>
<evidence type="ECO:0000256" key="7">
    <source>
        <dbReference type="ARBA" id="ARBA00023122"/>
    </source>
</evidence>
<evidence type="ECO:0000259" key="13">
    <source>
        <dbReference type="PROSITE" id="PS51371"/>
    </source>
</evidence>
<dbReference type="Gene3D" id="3.30.465.10">
    <property type="match status" value="1"/>
</dbReference>
<evidence type="ECO:0000256" key="11">
    <source>
        <dbReference type="SAM" id="MobiDB-lite"/>
    </source>
</evidence>
<dbReference type="EMBL" id="JBHSLD010000009">
    <property type="protein sequence ID" value="MFC5381357.1"/>
    <property type="molecule type" value="Genomic_DNA"/>
</dbReference>
<keyword evidence="8 10" id="KW-0472">Membrane</keyword>
<evidence type="ECO:0000313" key="16">
    <source>
        <dbReference type="Proteomes" id="UP001596122"/>
    </source>
</evidence>
<dbReference type="SMART" id="SM01091">
    <property type="entry name" value="CorC_HlyC"/>
    <property type="match status" value="1"/>
</dbReference>
<dbReference type="Gene3D" id="3.10.580.10">
    <property type="entry name" value="CBS-domain"/>
    <property type="match status" value="1"/>
</dbReference>
<dbReference type="PANTHER" id="PTHR43099:SF5">
    <property type="entry name" value="HLYC_CORC FAMILY TRANSPORTER"/>
    <property type="match status" value="1"/>
</dbReference>
<dbReference type="Proteomes" id="UP001596122">
    <property type="component" value="Unassembled WGS sequence"/>
</dbReference>
<evidence type="ECO:0000256" key="4">
    <source>
        <dbReference type="ARBA" id="ARBA00022692"/>
    </source>
</evidence>
<comment type="caution">
    <text evidence="15">The sequence shown here is derived from an EMBL/GenBank/DDBJ whole genome shotgun (WGS) entry which is preliminary data.</text>
</comment>
<dbReference type="SMART" id="SM00116">
    <property type="entry name" value="CBS"/>
    <property type="match status" value="2"/>
</dbReference>
<feature type="transmembrane region" description="Helical" evidence="12">
    <location>
        <begin position="65"/>
        <end position="87"/>
    </location>
</feature>
<evidence type="ECO:0000256" key="10">
    <source>
        <dbReference type="PROSITE-ProRule" id="PRU01193"/>
    </source>
</evidence>
<dbReference type="SUPFAM" id="SSF56176">
    <property type="entry name" value="FAD-binding/transporter-associated domain-like"/>
    <property type="match status" value="1"/>
</dbReference>
<evidence type="ECO:0000256" key="12">
    <source>
        <dbReference type="SAM" id="Phobius"/>
    </source>
</evidence>
<accession>A0ABW0GN15</accession>
<keyword evidence="16" id="KW-1185">Reference proteome</keyword>
<dbReference type="SUPFAM" id="SSF54631">
    <property type="entry name" value="CBS-domain pair"/>
    <property type="match status" value="1"/>
</dbReference>
<name>A0ABW0GN15_9MICO</name>
<feature type="domain" description="CBS" evidence="13">
    <location>
        <begin position="282"/>
        <end position="339"/>
    </location>
</feature>
<keyword evidence="6 10" id="KW-1133">Transmembrane helix</keyword>
<gene>
    <name evidence="15" type="ORF">ACFPJ6_11185</name>
</gene>
<proteinExistence type="inferred from homology"/>
<dbReference type="Pfam" id="PF03471">
    <property type="entry name" value="CorC_HlyC"/>
    <property type="match status" value="1"/>
</dbReference>
<evidence type="ECO:0000256" key="8">
    <source>
        <dbReference type="ARBA" id="ARBA00023136"/>
    </source>
</evidence>
<dbReference type="RefSeq" id="WP_340269248.1">
    <property type="nucleotide sequence ID" value="NZ_JBBEOG010000004.1"/>
</dbReference>
<comment type="subcellular location">
    <subcellularLocation>
        <location evidence="1">Cell membrane</location>
        <topology evidence="1">Multi-pass membrane protein</topology>
    </subcellularLocation>
</comment>
<dbReference type="InterPro" id="IPR036318">
    <property type="entry name" value="FAD-bd_PCMH-like_sf"/>
</dbReference>